<dbReference type="OrthoDB" id="5289726at2"/>
<feature type="binding site" evidence="3">
    <location>
        <position position="207"/>
    </location>
    <ligand>
        <name>L-histidine</name>
        <dbReference type="ChEBI" id="CHEBI:57595"/>
    </ligand>
</feature>
<comment type="similarity">
    <text evidence="3">Belongs to the methyltransferase superfamily. EgtD family.</text>
</comment>
<comment type="caution">
    <text evidence="5">The sequence shown here is derived from an EMBL/GenBank/DDBJ whole genome shotgun (WGS) entry which is preliminary data.</text>
</comment>
<dbReference type="RefSeq" id="WP_121153789.1">
    <property type="nucleotide sequence ID" value="NZ_RBKT01000001.1"/>
</dbReference>
<keyword evidence="1 3" id="KW-0489">Methyltransferase</keyword>
<feature type="binding site" evidence="3">
    <location>
        <position position="167"/>
    </location>
    <ligand>
        <name>L-histidine</name>
        <dbReference type="ChEBI" id="CHEBI:57595"/>
    </ligand>
</feature>
<feature type="domain" description="Histidine-specific methyltransferase SAM-dependent" evidence="4">
    <location>
        <begin position="19"/>
        <end position="319"/>
    </location>
</feature>
<dbReference type="SUPFAM" id="SSF53335">
    <property type="entry name" value="S-adenosyl-L-methionine-dependent methyltransferases"/>
    <property type="match status" value="1"/>
</dbReference>
<dbReference type="EC" id="2.1.1.44" evidence="3"/>
<sequence length="321" mass="35512">MSADPLEIYLEERDLARALREDVRTGLTARPKWLPPKWFYDARGSELFEEITRLPEYYPTRTERAILAAHADEIAALTDAKTLIELGSGSSEKTRLLLDAFTRHGGLGTFVPLDVSISALRQSTAEIAAAYPGLRVRGIVGDFTHQLDRLPTGGSRLVAFLGGTIGNLLPAERADFLRGMRTALEAGDWLLLGVDLVKDPARLVPAYDDSAGVTAEFNRNVLEVVNRELGADFDPSAFEHVALWDPEREWIEMRLRACRPSRVRVLDLEVDFAEGEEMRTEVSAKFRPAGIAAELAGADFLVRCCWSDEENLFAVLLAQAG</sequence>
<dbReference type="InterPro" id="IPR019257">
    <property type="entry name" value="MeTrfase_dom"/>
</dbReference>
<comment type="pathway">
    <text evidence="3">Amino-acid biosynthesis; ergothioneine biosynthesis.</text>
</comment>
<evidence type="ECO:0000256" key="1">
    <source>
        <dbReference type="ARBA" id="ARBA00022603"/>
    </source>
</evidence>
<comment type="catalytic activity">
    <reaction evidence="3">
        <text>L-histidine + 3 S-adenosyl-L-methionine = hercynine + 3 S-adenosyl-L-homocysteine + 3 H(+)</text>
        <dbReference type="Rhea" id="RHEA:38471"/>
        <dbReference type="ChEBI" id="CHEBI:15378"/>
        <dbReference type="ChEBI" id="CHEBI:15781"/>
        <dbReference type="ChEBI" id="CHEBI:57595"/>
        <dbReference type="ChEBI" id="CHEBI:57856"/>
        <dbReference type="ChEBI" id="CHEBI:59789"/>
        <dbReference type="EC" id="2.1.1.44"/>
    </reaction>
</comment>
<evidence type="ECO:0000313" key="5">
    <source>
        <dbReference type="EMBL" id="RKR86033.1"/>
    </source>
</evidence>
<feature type="binding site" evidence="3">
    <location>
        <position position="57"/>
    </location>
    <ligand>
        <name>L-histidine</name>
        <dbReference type="ChEBI" id="CHEBI:57595"/>
    </ligand>
</feature>
<protein>
    <recommendedName>
        <fullName evidence="3">Histidine N-alpha-methyltransferase</fullName>
        <ecNumber evidence="3">2.1.1.44</ecNumber>
    </recommendedName>
    <alternativeName>
        <fullName evidence="3">Histidine trimethyltransferase</fullName>
    </alternativeName>
</protein>
<feature type="binding site" evidence="3">
    <location>
        <begin position="142"/>
        <end position="143"/>
    </location>
    <ligand>
        <name>S-adenosyl-L-methionine</name>
        <dbReference type="ChEBI" id="CHEBI:59789"/>
    </ligand>
</feature>
<gene>
    <name evidence="3" type="primary">egtD</name>
    <name evidence="5" type="ORF">BDK92_0253</name>
</gene>
<proteinExistence type="inferred from homology"/>
<dbReference type="AlphaFoldDB" id="A0A495JB18"/>
<dbReference type="HAMAP" id="MF_02037">
    <property type="entry name" value="EgtD"/>
    <property type="match status" value="1"/>
</dbReference>
<dbReference type="PANTHER" id="PTHR43397">
    <property type="entry name" value="ERGOTHIONEINE BIOSYNTHESIS PROTEIN 1"/>
    <property type="match status" value="1"/>
</dbReference>
<dbReference type="UniPathway" id="UPA01014"/>
<feature type="binding site" evidence="3">
    <location>
        <position position="114"/>
    </location>
    <ligand>
        <name>S-adenosyl-L-methionine</name>
        <dbReference type="ChEBI" id="CHEBI:59789"/>
    </ligand>
</feature>
<dbReference type="InterPro" id="IPR029063">
    <property type="entry name" value="SAM-dependent_MTases_sf"/>
</dbReference>
<dbReference type="Gene3D" id="3.40.50.150">
    <property type="entry name" value="Vaccinia Virus protein VP39"/>
    <property type="match status" value="1"/>
</dbReference>
<dbReference type="Pfam" id="PF10017">
    <property type="entry name" value="Methyltransf_33"/>
    <property type="match status" value="1"/>
</dbReference>
<dbReference type="InterPro" id="IPR035094">
    <property type="entry name" value="EgtD"/>
</dbReference>
<dbReference type="InterPro" id="IPR032888">
    <property type="entry name" value="EgtD_Actinobacteria"/>
</dbReference>
<dbReference type="PANTHER" id="PTHR43397:SF1">
    <property type="entry name" value="ERGOTHIONEINE BIOSYNTHESIS PROTEIN 1"/>
    <property type="match status" value="1"/>
</dbReference>
<feature type="binding site" evidence="3">
    <location>
        <begin position="281"/>
        <end position="283"/>
    </location>
    <ligand>
        <name>L-histidine</name>
        <dbReference type="ChEBI" id="CHEBI:57595"/>
    </ligand>
</feature>
<evidence type="ECO:0000313" key="6">
    <source>
        <dbReference type="Proteomes" id="UP000277671"/>
    </source>
</evidence>
<dbReference type="GO" id="GO:0032259">
    <property type="term" value="P:methylation"/>
    <property type="evidence" value="ECO:0007669"/>
    <property type="project" value="UniProtKB-KW"/>
</dbReference>
<dbReference type="NCBIfam" id="TIGR03438">
    <property type="entry name" value="egtD_ergothio"/>
    <property type="match status" value="1"/>
</dbReference>
<dbReference type="GO" id="GO:0052699">
    <property type="term" value="P:ergothioneine biosynthetic process"/>
    <property type="evidence" value="ECO:0007669"/>
    <property type="project" value="UniProtKB-UniRule"/>
</dbReference>
<reference evidence="5 6" key="1">
    <citation type="submission" date="2018-10" db="EMBL/GenBank/DDBJ databases">
        <title>Sequencing the genomes of 1000 actinobacteria strains.</title>
        <authorList>
            <person name="Klenk H.-P."/>
        </authorList>
    </citation>
    <scope>NUCLEOTIDE SEQUENCE [LARGE SCALE GENOMIC DNA]</scope>
    <source>
        <strain evidence="5 6">DSM 45175</strain>
    </source>
</reference>
<evidence type="ECO:0000256" key="2">
    <source>
        <dbReference type="ARBA" id="ARBA00022679"/>
    </source>
</evidence>
<accession>A0A495JB18</accession>
<evidence type="ECO:0000256" key="3">
    <source>
        <dbReference type="HAMAP-Rule" id="MF_02037"/>
    </source>
</evidence>
<keyword evidence="2 3" id="KW-0808">Transferase</keyword>
<keyword evidence="6" id="KW-1185">Reference proteome</keyword>
<evidence type="ECO:0000259" key="4">
    <source>
        <dbReference type="Pfam" id="PF10017"/>
    </source>
</evidence>
<keyword evidence="3" id="KW-0949">S-adenosyl-L-methionine</keyword>
<dbReference type="GO" id="GO:0052706">
    <property type="term" value="F:L-histidine N(alpha)-methyltransferase activity"/>
    <property type="evidence" value="ECO:0007669"/>
    <property type="project" value="UniProtKB-UniRule"/>
</dbReference>
<comment type="subunit">
    <text evidence="3">Monomer.</text>
</comment>
<dbReference type="EMBL" id="RBKT01000001">
    <property type="protein sequence ID" value="RKR86033.1"/>
    <property type="molecule type" value="Genomic_DNA"/>
</dbReference>
<dbReference type="PIRSF" id="PIRSF018005">
    <property type="entry name" value="UCP018005"/>
    <property type="match status" value="1"/>
</dbReference>
<comment type="function">
    <text evidence="3">Catalyzes the SAM-dependent triple methylation of the alpha-amino group of histidine to form hercynine, a step in the biosynthesis pathway of ergothioneine.</text>
</comment>
<dbReference type="InterPro" id="IPR017804">
    <property type="entry name" value="MeTrfase_EgtD-like"/>
</dbReference>
<dbReference type="GO" id="GO:0008276">
    <property type="term" value="F:protein methyltransferase activity"/>
    <property type="evidence" value="ECO:0007669"/>
    <property type="project" value="InterPro"/>
</dbReference>
<feature type="binding site" evidence="3">
    <location>
        <position position="87"/>
    </location>
    <ligand>
        <name>S-adenosyl-L-methionine</name>
        <dbReference type="ChEBI" id="CHEBI:59789"/>
    </ligand>
</feature>
<name>A0A495JB18_9ACTN</name>
<feature type="binding site" evidence="3">
    <location>
        <position position="93"/>
    </location>
    <ligand>
        <name>S-adenosyl-L-methionine</name>
        <dbReference type="ChEBI" id="CHEBI:59789"/>
    </ligand>
</feature>
<organism evidence="5 6">
    <name type="scientific">Micromonospora pisi</name>
    <dbReference type="NCBI Taxonomy" id="589240"/>
    <lineage>
        <taxon>Bacteria</taxon>
        <taxon>Bacillati</taxon>
        <taxon>Actinomycetota</taxon>
        <taxon>Actinomycetes</taxon>
        <taxon>Micromonosporales</taxon>
        <taxon>Micromonosporaceae</taxon>
        <taxon>Micromonospora</taxon>
    </lineage>
</organism>
<dbReference type="InterPro" id="IPR051128">
    <property type="entry name" value="EgtD_Methyltrsf_superfamily"/>
</dbReference>
<dbReference type="Proteomes" id="UP000277671">
    <property type="component" value="Unassembled WGS sequence"/>
</dbReference>